<feature type="transmembrane region" description="Helical" evidence="1">
    <location>
        <begin position="77"/>
        <end position="98"/>
    </location>
</feature>
<keyword evidence="3" id="KW-1185">Reference proteome</keyword>
<feature type="transmembrane region" description="Helical" evidence="1">
    <location>
        <begin position="44"/>
        <end position="65"/>
    </location>
</feature>
<organism evidence="2 3">
    <name type="scientific">Nitrospirillum iridis</name>
    <dbReference type="NCBI Taxonomy" id="765888"/>
    <lineage>
        <taxon>Bacteria</taxon>
        <taxon>Pseudomonadati</taxon>
        <taxon>Pseudomonadota</taxon>
        <taxon>Alphaproteobacteria</taxon>
        <taxon>Rhodospirillales</taxon>
        <taxon>Azospirillaceae</taxon>
        <taxon>Nitrospirillum</taxon>
    </lineage>
</organism>
<feature type="transmembrane region" description="Helical" evidence="1">
    <location>
        <begin position="12"/>
        <end position="32"/>
    </location>
</feature>
<evidence type="ECO:0000313" key="3">
    <source>
        <dbReference type="Proteomes" id="UP000539175"/>
    </source>
</evidence>
<feature type="transmembrane region" description="Helical" evidence="1">
    <location>
        <begin position="110"/>
        <end position="127"/>
    </location>
</feature>
<evidence type="ECO:0000313" key="2">
    <source>
        <dbReference type="EMBL" id="MBB6252622.1"/>
    </source>
</evidence>
<protein>
    <recommendedName>
        <fullName evidence="4">Transmembrane protein</fullName>
    </recommendedName>
</protein>
<dbReference type="EMBL" id="JACIIZ010000008">
    <property type="protein sequence ID" value="MBB6252622.1"/>
    <property type="molecule type" value="Genomic_DNA"/>
</dbReference>
<dbReference type="AlphaFoldDB" id="A0A7X0AYS8"/>
<accession>A0A7X0AYS8</accession>
<name>A0A7X0AYS8_9PROT</name>
<dbReference type="Proteomes" id="UP000539175">
    <property type="component" value="Unassembled WGS sequence"/>
</dbReference>
<reference evidence="2 3" key="1">
    <citation type="submission" date="2020-08" db="EMBL/GenBank/DDBJ databases">
        <title>Genomic Encyclopedia of Type Strains, Phase IV (KMG-IV): sequencing the most valuable type-strain genomes for metagenomic binning, comparative biology and taxonomic classification.</title>
        <authorList>
            <person name="Goeker M."/>
        </authorList>
    </citation>
    <scope>NUCLEOTIDE SEQUENCE [LARGE SCALE GENOMIC DNA]</scope>
    <source>
        <strain evidence="2 3">DSM 22198</strain>
    </source>
</reference>
<keyword evidence="1" id="KW-1133">Transmembrane helix</keyword>
<keyword evidence="1" id="KW-0812">Transmembrane</keyword>
<keyword evidence="1" id="KW-0472">Membrane</keyword>
<proteinExistence type="predicted"/>
<gene>
    <name evidence="2" type="ORF">FHS74_003182</name>
</gene>
<evidence type="ECO:0008006" key="4">
    <source>
        <dbReference type="Google" id="ProtNLM"/>
    </source>
</evidence>
<evidence type="ECO:0000256" key="1">
    <source>
        <dbReference type="SAM" id="Phobius"/>
    </source>
</evidence>
<dbReference type="RefSeq" id="WP_184802214.1">
    <property type="nucleotide sequence ID" value="NZ_JACIIZ010000008.1"/>
</dbReference>
<comment type="caution">
    <text evidence="2">The sequence shown here is derived from an EMBL/GenBank/DDBJ whole genome shotgun (WGS) entry which is preliminary data.</text>
</comment>
<sequence>MSFAGLFPPATRRYLVTSAVSAAFYVLSIKAISWGQPQLSGPVLWGAILVPALCIAVQLWATLRLMAQVDEFMRALLARRFIIAACLAFIVASTWGFMETFAQVEHMPGFMVYAVFWVAFCLVSPFIRTSH</sequence>